<keyword evidence="2" id="KW-1185">Reference proteome</keyword>
<evidence type="ECO:0000313" key="1">
    <source>
        <dbReference type="EMBL" id="CAB3391221.1"/>
    </source>
</evidence>
<dbReference type="Proteomes" id="UP000501793">
    <property type="component" value="Chromosome"/>
</dbReference>
<dbReference type="EMBL" id="LR792684">
    <property type="protein sequence ID" value="CAB3391221.1"/>
    <property type="molecule type" value="Genomic_DNA"/>
</dbReference>
<name>A0ACA8Z7R0_9BACL</name>
<protein>
    <submittedName>
        <fullName evidence="1">Uncharacterized protein</fullName>
    </submittedName>
</protein>
<evidence type="ECO:0000313" key="2">
    <source>
        <dbReference type="Proteomes" id="UP000501793"/>
    </source>
</evidence>
<organism evidence="1 2">
    <name type="scientific">Kyrpidia spormannii</name>
    <dbReference type="NCBI Taxonomy" id="2055160"/>
    <lineage>
        <taxon>Bacteria</taxon>
        <taxon>Bacillati</taxon>
        <taxon>Bacillota</taxon>
        <taxon>Bacilli</taxon>
        <taxon>Bacillales</taxon>
        <taxon>Alicyclobacillaceae</taxon>
        <taxon>Kyrpidia</taxon>
    </lineage>
</organism>
<reference evidence="1" key="1">
    <citation type="submission" date="2020-04" db="EMBL/GenBank/DDBJ databases">
        <authorList>
            <person name="Hogendoorn C."/>
        </authorList>
    </citation>
    <scope>NUCLEOTIDE SEQUENCE</scope>
    <source>
        <strain evidence="1">FAVT5</strain>
    </source>
</reference>
<sequence length="45" mass="5131">MEKRVRTGGADQVGWNRGRTISRPYGAGDGFICFQRFRQDVLKEA</sequence>
<gene>
    <name evidence="1" type="ORF">FAVT5_1262</name>
</gene>
<accession>A0ACA8Z7R0</accession>
<proteinExistence type="predicted"/>